<organism evidence="2 3">
    <name type="scientific">Chlorocebus sabaeus</name>
    <name type="common">Green monkey</name>
    <name type="synonym">Simia sabaea</name>
    <dbReference type="NCBI Taxonomy" id="60711"/>
    <lineage>
        <taxon>Eukaryota</taxon>
        <taxon>Metazoa</taxon>
        <taxon>Chordata</taxon>
        <taxon>Craniata</taxon>
        <taxon>Vertebrata</taxon>
        <taxon>Euteleostomi</taxon>
        <taxon>Mammalia</taxon>
        <taxon>Eutheria</taxon>
        <taxon>Euarchontoglires</taxon>
        <taxon>Primates</taxon>
        <taxon>Haplorrhini</taxon>
        <taxon>Catarrhini</taxon>
        <taxon>Cercopithecidae</taxon>
        <taxon>Cercopithecinae</taxon>
        <taxon>Chlorocebus</taxon>
    </lineage>
</organism>
<protein>
    <submittedName>
        <fullName evidence="2">Uncharacterized protein</fullName>
    </submittedName>
</protein>
<accession>A0A0D9S0I1</accession>
<dbReference type="Bgee" id="ENSCSAG00000018362">
    <property type="expression patterns" value="Expressed in prefrontal cortex and 7 other cell types or tissues"/>
</dbReference>
<dbReference type="AlphaFoldDB" id="A0A0D9S0I1"/>
<evidence type="ECO:0000313" key="3">
    <source>
        <dbReference type="Proteomes" id="UP000029965"/>
    </source>
</evidence>
<feature type="region of interest" description="Disordered" evidence="1">
    <location>
        <begin position="1"/>
        <end position="26"/>
    </location>
</feature>
<sequence length="102" mass="12321">MWRDPQELQKRNWKTPPLQATSRCQHVPPLHLQKQQQKRQKWKRKSECAAGRMMREADTCPCSSWLRLLSCCPIRKTGKKTKKPRKNTWRNVLNCWDIFNIF</sequence>
<reference evidence="2" key="2">
    <citation type="submission" date="2025-09" db="UniProtKB">
        <authorList>
            <consortium name="Ensembl"/>
        </authorList>
    </citation>
    <scope>IDENTIFICATION</scope>
</reference>
<reference evidence="2" key="1">
    <citation type="submission" date="2025-08" db="UniProtKB">
        <authorList>
            <consortium name="Ensembl"/>
        </authorList>
    </citation>
    <scope>IDENTIFICATION</scope>
</reference>
<dbReference type="Ensembl" id="ENSCSAT00000016461.1">
    <property type="protein sequence ID" value="ENSCSAP00000014370.1"/>
    <property type="gene ID" value="ENSCSAG00000018362.1"/>
</dbReference>
<name>A0A0D9S0I1_CHLSB</name>
<feature type="compositionally biased region" description="Basic and acidic residues" evidence="1">
    <location>
        <begin position="1"/>
        <end position="10"/>
    </location>
</feature>
<evidence type="ECO:0000256" key="1">
    <source>
        <dbReference type="SAM" id="MobiDB-lite"/>
    </source>
</evidence>
<proteinExistence type="predicted"/>
<evidence type="ECO:0000313" key="2">
    <source>
        <dbReference type="Ensembl" id="ENSCSAP00000014370.1"/>
    </source>
</evidence>
<dbReference type="eggNOG" id="ENOG502TF6K">
    <property type="taxonomic scope" value="Eukaryota"/>
</dbReference>
<dbReference type="Proteomes" id="UP000029965">
    <property type="component" value="Unplaced"/>
</dbReference>
<keyword evidence="3" id="KW-1185">Reference proteome</keyword>